<keyword evidence="2" id="KW-0812">Transmembrane</keyword>
<keyword evidence="2" id="KW-0472">Membrane</keyword>
<name>A0A846YYV1_9ACTN</name>
<organism evidence="3 4">
    <name type="scientific">Actinomadura latina</name>
    <dbReference type="NCBI Taxonomy" id="163603"/>
    <lineage>
        <taxon>Bacteria</taxon>
        <taxon>Bacillati</taxon>
        <taxon>Actinomycetota</taxon>
        <taxon>Actinomycetes</taxon>
        <taxon>Streptosporangiales</taxon>
        <taxon>Thermomonosporaceae</taxon>
        <taxon>Actinomadura</taxon>
    </lineage>
</organism>
<dbReference type="AlphaFoldDB" id="A0A846YYV1"/>
<reference evidence="3 4" key="1">
    <citation type="submission" date="2020-04" db="EMBL/GenBank/DDBJ databases">
        <title>MicrobeNet Type strains.</title>
        <authorList>
            <person name="Nicholson A.C."/>
        </authorList>
    </citation>
    <scope>NUCLEOTIDE SEQUENCE [LARGE SCALE GENOMIC DNA]</scope>
    <source>
        <strain evidence="3 4">ATCC BAA-277</strain>
    </source>
</reference>
<dbReference type="EMBL" id="JAAXPI010000007">
    <property type="protein sequence ID" value="NKZ03638.1"/>
    <property type="molecule type" value="Genomic_DNA"/>
</dbReference>
<feature type="transmembrane region" description="Helical" evidence="2">
    <location>
        <begin position="100"/>
        <end position="127"/>
    </location>
</feature>
<evidence type="ECO:0000313" key="4">
    <source>
        <dbReference type="Proteomes" id="UP000579250"/>
    </source>
</evidence>
<dbReference type="Proteomes" id="UP000579250">
    <property type="component" value="Unassembled WGS sequence"/>
</dbReference>
<feature type="compositionally biased region" description="Basic and acidic residues" evidence="1">
    <location>
        <begin position="309"/>
        <end position="324"/>
    </location>
</feature>
<keyword evidence="2" id="KW-1133">Transmembrane helix</keyword>
<feature type="transmembrane region" description="Helical" evidence="2">
    <location>
        <begin position="67"/>
        <end position="88"/>
    </location>
</feature>
<comment type="caution">
    <text evidence="3">The sequence shown here is derived from an EMBL/GenBank/DDBJ whole genome shotgun (WGS) entry which is preliminary data.</text>
</comment>
<feature type="compositionally biased region" description="Pro residues" evidence="1">
    <location>
        <begin position="259"/>
        <end position="275"/>
    </location>
</feature>
<gene>
    <name evidence="3" type="ORF">HGB48_07725</name>
</gene>
<accession>A0A846YYV1</accession>
<protein>
    <submittedName>
        <fullName evidence="3">Uncharacterized protein</fullName>
    </submittedName>
</protein>
<evidence type="ECO:0000256" key="2">
    <source>
        <dbReference type="SAM" id="Phobius"/>
    </source>
</evidence>
<evidence type="ECO:0000313" key="3">
    <source>
        <dbReference type="EMBL" id="NKZ03638.1"/>
    </source>
</evidence>
<feature type="compositionally biased region" description="Pro residues" evidence="1">
    <location>
        <begin position="287"/>
        <end position="300"/>
    </location>
</feature>
<feature type="compositionally biased region" description="Low complexity" evidence="1">
    <location>
        <begin position="220"/>
        <end position="258"/>
    </location>
</feature>
<feature type="compositionally biased region" description="Low complexity" evidence="1">
    <location>
        <begin position="177"/>
        <end position="213"/>
    </location>
</feature>
<feature type="transmembrane region" description="Helical" evidence="2">
    <location>
        <begin position="147"/>
        <end position="167"/>
    </location>
</feature>
<dbReference type="RefSeq" id="WP_067634819.1">
    <property type="nucleotide sequence ID" value="NZ_JAAXPI010000007.1"/>
</dbReference>
<proteinExistence type="predicted"/>
<sequence>MTMRRMLVMAGGAVVPIALISLLFGNQWVVDAINDTGLHWDEGIAPPLYWLLFPKWRLSAGPAPWKFVLALDFSTVLFFLLLIGFAAVGARALDPRRGGLGAVVTGWWATVVAGGIGGFVMGVLLSWVLDLSSDRGPYVFNAVSHGAAFGFAYGWLAGIGMLLGYLVTRRGATAQAQQPGQYAPQQPGMPMQQPYGQPMGQRPGQYAQQQAVPYVPPQGQPQQPWGGVPQQPMQQQYPHQQPGVPQQYGAAPVQQPSVPQQPPAPPPEQAPPAAPEAPAEAKQDPPADAPNDPPTDPPADAPEDDDLDLADRTIVDRKRDGEDG</sequence>
<keyword evidence="4" id="KW-1185">Reference proteome</keyword>
<evidence type="ECO:0000256" key="1">
    <source>
        <dbReference type="SAM" id="MobiDB-lite"/>
    </source>
</evidence>
<feature type="region of interest" description="Disordered" evidence="1">
    <location>
        <begin position="177"/>
        <end position="324"/>
    </location>
</feature>